<feature type="transmembrane region" description="Helical" evidence="6">
    <location>
        <begin position="281"/>
        <end position="305"/>
    </location>
</feature>
<comment type="subcellular location">
    <subcellularLocation>
        <location evidence="1">Cell membrane</location>
        <topology evidence="1">Multi-pass membrane protein</topology>
    </subcellularLocation>
</comment>
<keyword evidence="3 6" id="KW-0812">Transmembrane</keyword>
<gene>
    <name evidence="9" type="ORF">H3N35_07545</name>
</gene>
<evidence type="ECO:0000256" key="1">
    <source>
        <dbReference type="ARBA" id="ARBA00004651"/>
    </source>
</evidence>
<keyword evidence="2" id="KW-1003">Cell membrane</keyword>
<dbReference type="InterPro" id="IPR003856">
    <property type="entry name" value="LPS_length_determ_N"/>
</dbReference>
<dbReference type="InterPro" id="IPR050445">
    <property type="entry name" value="Bact_polysacc_biosynth/exp"/>
</dbReference>
<evidence type="ECO:0000256" key="3">
    <source>
        <dbReference type="ARBA" id="ARBA00022692"/>
    </source>
</evidence>
<dbReference type="PANTHER" id="PTHR32309:SF13">
    <property type="entry name" value="FERRIC ENTEROBACTIN TRANSPORT PROTEIN FEPE"/>
    <property type="match status" value="1"/>
</dbReference>
<evidence type="ECO:0000259" key="8">
    <source>
        <dbReference type="Pfam" id="PF13807"/>
    </source>
</evidence>
<name>A0ABY7VJE1_9GAMM</name>
<reference evidence="9 10" key="1">
    <citation type="journal article" date="2022" name="Mar. Drugs">
        <title>Bioassay-Guided Fractionation Leads to the Detection of Cholic Acid Generated by the Rare Thalassomonas sp.</title>
        <authorList>
            <person name="Pheiffer F."/>
            <person name="Schneider Y.K."/>
            <person name="Hansen E.H."/>
            <person name="Andersen J.H."/>
            <person name="Isaksson J."/>
            <person name="Busche T."/>
            <person name="R C."/>
            <person name="Kalinowski J."/>
            <person name="Zyl L.V."/>
            <person name="Trindade M."/>
        </authorList>
    </citation>
    <scope>NUCLEOTIDE SEQUENCE [LARGE SCALE GENOMIC DNA]</scope>
    <source>
        <strain evidence="9 10">A5K-61T</strain>
    </source>
</reference>
<dbReference type="RefSeq" id="WP_274053638.1">
    <property type="nucleotide sequence ID" value="NZ_CP059693.1"/>
</dbReference>
<feature type="domain" description="Polysaccharide chain length determinant N-terminal" evidence="7">
    <location>
        <begin position="15"/>
        <end position="84"/>
    </location>
</feature>
<evidence type="ECO:0000256" key="4">
    <source>
        <dbReference type="ARBA" id="ARBA00022989"/>
    </source>
</evidence>
<evidence type="ECO:0000313" key="9">
    <source>
        <dbReference type="EMBL" id="WDE13284.1"/>
    </source>
</evidence>
<keyword evidence="5 6" id="KW-0472">Membrane</keyword>
<evidence type="ECO:0000259" key="7">
    <source>
        <dbReference type="Pfam" id="PF02706"/>
    </source>
</evidence>
<feature type="transmembrane region" description="Helical" evidence="6">
    <location>
        <begin position="20"/>
        <end position="43"/>
    </location>
</feature>
<keyword evidence="4 6" id="KW-1133">Transmembrane helix</keyword>
<evidence type="ECO:0000313" key="10">
    <source>
        <dbReference type="Proteomes" id="UP001215231"/>
    </source>
</evidence>
<feature type="domain" description="Tyrosine-protein kinase G-rich" evidence="8">
    <location>
        <begin position="237"/>
        <end position="304"/>
    </location>
</feature>
<protein>
    <submittedName>
        <fullName evidence="9">LPS O-antigen length regulator</fullName>
    </submittedName>
</protein>
<accession>A0ABY7VJE1</accession>
<dbReference type="Proteomes" id="UP001215231">
    <property type="component" value="Chromosome"/>
</dbReference>
<keyword evidence="10" id="KW-1185">Reference proteome</keyword>
<evidence type="ECO:0000256" key="6">
    <source>
        <dbReference type="SAM" id="Phobius"/>
    </source>
</evidence>
<evidence type="ECO:0000256" key="5">
    <source>
        <dbReference type="ARBA" id="ARBA00023136"/>
    </source>
</evidence>
<proteinExistence type="predicted"/>
<dbReference type="EMBL" id="CP059693">
    <property type="protein sequence ID" value="WDE13284.1"/>
    <property type="molecule type" value="Genomic_DNA"/>
</dbReference>
<sequence>MSDRKTNKEINEYGIKELIFLLWQSKIFIIAMTLVFAVASVVYSIGLPNKYLSEGVFSYGKSTDGDMSSSLSQLGGLASLAGISLGKNGGANEQQVDMALLKSRHFISFFIEKNDILIPLFAGEEWDPNTNKLLLNPEIYDAEKQEWVRPMKFPFESKPSAQEAFLAFQQLLVVAEDKKTGLITVSLEFLSPALSYQWLNLFISQFNEFVRSRELKESASKIAYLEQQAKEASNANMQTVFFSLMEQEQRKMMLANVSQEYVLKMVDPAIESQVKSSPKRALICVGGTIFGMFISIIFVLIRQFLKSE</sequence>
<dbReference type="PANTHER" id="PTHR32309">
    <property type="entry name" value="TYROSINE-PROTEIN KINASE"/>
    <property type="match status" value="1"/>
</dbReference>
<dbReference type="InterPro" id="IPR032807">
    <property type="entry name" value="GNVR"/>
</dbReference>
<organism evidence="9 10">
    <name type="scientific">Thalassomonas haliotis</name>
    <dbReference type="NCBI Taxonomy" id="485448"/>
    <lineage>
        <taxon>Bacteria</taxon>
        <taxon>Pseudomonadati</taxon>
        <taxon>Pseudomonadota</taxon>
        <taxon>Gammaproteobacteria</taxon>
        <taxon>Alteromonadales</taxon>
        <taxon>Colwelliaceae</taxon>
        <taxon>Thalassomonas</taxon>
    </lineage>
</organism>
<dbReference type="Pfam" id="PF13807">
    <property type="entry name" value="GNVR"/>
    <property type="match status" value="1"/>
</dbReference>
<evidence type="ECO:0000256" key="2">
    <source>
        <dbReference type="ARBA" id="ARBA00022475"/>
    </source>
</evidence>
<dbReference type="Pfam" id="PF02706">
    <property type="entry name" value="Wzz"/>
    <property type="match status" value="1"/>
</dbReference>